<keyword evidence="2" id="KW-1185">Reference proteome</keyword>
<sequence>MDDLWFPDDPSPIVPVPAAQVDGLRGRRVVTGSPDRGWRGDLRADDAVRHGDTDLVPVLVESDWYRAEQDQVEVFAPLVPIERVWVERTGTAPAGGGNQRDLLSRLVTLDAPAPRTPVPARDAPGLTGRRVVVVSPDDQRRDLRAVTEPFQHDDGSIHVRICDESDWYRWAFTGQPARCTEVPVYLVWAE</sequence>
<name>A0A8J3NFM7_9ACTN</name>
<evidence type="ECO:0000313" key="1">
    <source>
        <dbReference type="EMBL" id="GID15050.1"/>
    </source>
</evidence>
<comment type="caution">
    <text evidence="1">The sequence shown here is derived from an EMBL/GenBank/DDBJ whole genome shotgun (WGS) entry which is preliminary data.</text>
</comment>
<organism evidence="1 2">
    <name type="scientific">Actinocatenispora rupis</name>
    <dbReference type="NCBI Taxonomy" id="519421"/>
    <lineage>
        <taxon>Bacteria</taxon>
        <taxon>Bacillati</taxon>
        <taxon>Actinomycetota</taxon>
        <taxon>Actinomycetes</taxon>
        <taxon>Micromonosporales</taxon>
        <taxon>Micromonosporaceae</taxon>
        <taxon>Actinocatenispora</taxon>
    </lineage>
</organism>
<proteinExistence type="predicted"/>
<reference evidence="1" key="1">
    <citation type="submission" date="2021-01" db="EMBL/GenBank/DDBJ databases">
        <title>Whole genome shotgun sequence of Actinocatenispora rupis NBRC 107355.</title>
        <authorList>
            <person name="Komaki H."/>
            <person name="Tamura T."/>
        </authorList>
    </citation>
    <scope>NUCLEOTIDE SEQUENCE</scope>
    <source>
        <strain evidence="1">NBRC 107355</strain>
    </source>
</reference>
<evidence type="ECO:0000313" key="2">
    <source>
        <dbReference type="Proteomes" id="UP000612808"/>
    </source>
</evidence>
<dbReference type="AlphaFoldDB" id="A0A8J3NFM7"/>
<dbReference type="EMBL" id="BOMB01000038">
    <property type="protein sequence ID" value="GID15050.1"/>
    <property type="molecule type" value="Genomic_DNA"/>
</dbReference>
<dbReference type="Proteomes" id="UP000612808">
    <property type="component" value="Unassembled WGS sequence"/>
</dbReference>
<gene>
    <name evidence="1" type="ORF">Aru02nite_59390</name>
</gene>
<protein>
    <submittedName>
        <fullName evidence="1">Uncharacterized protein</fullName>
    </submittedName>
</protein>
<accession>A0A8J3NFM7</accession>